<dbReference type="PANTHER" id="PTHR12461:SF105">
    <property type="entry name" value="HYPOXIA-INDUCIBLE FACTOR 1-ALPHA INHIBITOR"/>
    <property type="match status" value="1"/>
</dbReference>
<evidence type="ECO:0000259" key="2">
    <source>
        <dbReference type="PROSITE" id="PS51184"/>
    </source>
</evidence>
<dbReference type="InterPro" id="IPR003347">
    <property type="entry name" value="JmjC_dom"/>
</dbReference>
<dbReference type="SUPFAM" id="SSF51197">
    <property type="entry name" value="Clavaminate synthase-like"/>
    <property type="match status" value="1"/>
</dbReference>
<dbReference type="PANTHER" id="PTHR12461">
    <property type="entry name" value="HYPOXIA-INDUCIBLE FACTOR 1 ALPHA INHIBITOR-RELATED"/>
    <property type="match status" value="1"/>
</dbReference>
<protein>
    <recommendedName>
        <fullName evidence="2">JmjC domain-containing protein</fullName>
    </recommendedName>
</protein>
<evidence type="ECO:0000256" key="1">
    <source>
        <dbReference type="ARBA" id="ARBA00006801"/>
    </source>
</evidence>
<dbReference type="EMBL" id="CP031041">
    <property type="protein sequence ID" value="QDZ22529.1"/>
    <property type="molecule type" value="Genomic_DNA"/>
</dbReference>
<reference evidence="3 4" key="1">
    <citation type="submission" date="2018-07" db="EMBL/GenBank/DDBJ databases">
        <title>The complete nuclear genome of the prasinophyte Chloropicon primus (CCMP1205).</title>
        <authorList>
            <person name="Pombert J.-F."/>
            <person name="Otis C."/>
            <person name="Turmel M."/>
            <person name="Lemieux C."/>
        </authorList>
    </citation>
    <scope>NUCLEOTIDE SEQUENCE [LARGE SCALE GENOMIC DNA]</scope>
    <source>
        <strain evidence="3 4">CCMP1205</strain>
    </source>
</reference>
<accession>A0A5B8MPU1</accession>
<dbReference type="AlphaFoldDB" id="A0A5B8MPU1"/>
<dbReference type="InterPro" id="IPR041667">
    <property type="entry name" value="Cupin_8"/>
</dbReference>
<name>A0A5B8MPU1_9CHLO</name>
<dbReference type="PROSITE" id="PS51184">
    <property type="entry name" value="JMJC"/>
    <property type="match status" value="1"/>
</dbReference>
<gene>
    <name evidence="3" type="ORF">A3770_08p50470</name>
</gene>
<sequence length="490" mass="55386">MMRRRRGGKGRRRRRVWPAVVSLAVVLAWYVSSGLLSAITTRAPLEEESRPPRAGLKTVPILRVPADSIGSTKEFFDKYGDQVVIVENEVRHHGAFKLGWQGLRGLCKGGSVQTNLYDPSSNSWGGQSRHKLLPLGEYLDDYIILNEGGVAKELRYAGGASGVPKTCPALGQYTPVPRFVALALTPREVERELAQNDATEAKSRFLSSGTHDVLLGQPEIFIGPPGTITELHMDAWLVPFWMSVYIGRKTFRTIRYEDSRTHLNYYKEFARAEKRLYDDSTGTYVTKQLEIFDPDLEAFPELENVKVYEGTVNAGDWVYLPSATLHGVRNDEASFAVSSNSLSPPVIDQFAETCADAEFSNQCALMVRYAAPCLDEEIDSAQKLKSCLYESPRMRKLIGRYERNESRDMFLFETEGFRDFEAWCQRVCAVLEAQLKTQMESDQDRIQRAQEDFKLKSGVESHYVLELMRTEAPSIQMERLTEYVCGSCFS</sequence>
<dbReference type="OrthoDB" id="47172at2759"/>
<dbReference type="Pfam" id="PF13621">
    <property type="entry name" value="Cupin_8"/>
    <property type="match status" value="1"/>
</dbReference>
<dbReference type="Proteomes" id="UP000316726">
    <property type="component" value="Chromosome 8"/>
</dbReference>
<keyword evidence="4" id="KW-1185">Reference proteome</keyword>
<organism evidence="3 4">
    <name type="scientific">Chloropicon primus</name>
    <dbReference type="NCBI Taxonomy" id="1764295"/>
    <lineage>
        <taxon>Eukaryota</taxon>
        <taxon>Viridiplantae</taxon>
        <taxon>Chlorophyta</taxon>
        <taxon>Chloropicophyceae</taxon>
        <taxon>Chloropicales</taxon>
        <taxon>Chloropicaceae</taxon>
        <taxon>Chloropicon</taxon>
    </lineage>
</organism>
<proteinExistence type="inferred from homology"/>
<evidence type="ECO:0000313" key="3">
    <source>
        <dbReference type="EMBL" id="QDZ22529.1"/>
    </source>
</evidence>
<evidence type="ECO:0000313" key="4">
    <source>
        <dbReference type="Proteomes" id="UP000316726"/>
    </source>
</evidence>
<comment type="similarity">
    <text evidence="1">Belongs to the JARID1 histone demethylase family.</text>
</comment>
<dbReference type="Gene3D" id="2.60.120.650">
    <property type="entry name" value="Cupin"/>
    <property type="match status" value="1"/>
</dbReference>
<feature type="domain" description="JmjC" evidence="2">
    <location>
        <begin position="189"/>
        <end position="358"/>
    </location>
</feature>